<keyword evidence="1" id="KW-1133">Transmembrane helix</keyword>
<feature type="chain" id="PRO_5043908400" evidence="2">
    <location>
        <begin position="17"/>
        <end position="380"/>
    </location>
</feature>
<evidence type="ECO:0000313" key="4">
    <source>
        <dbReference type="Proteomes" id="UP001162131"/>
    </source>
</evidence>
<evidence type="ECO:0000256" key="1">
    <source>
        <dbReference type="SAM" id="Phobius"/>
    </source>
</evidence>
<protein>
    <submittedName>
        <fullName evidence="3">Uncharacterized protein</fullName>
    </submittedName>
</protein>
<comment type="caution">
    <text evidence="3">The sequence shown here is derived from an EMBL/GenBank/DDBJ whole genome shotgun (WGS) entry which is preliminary data.</text>
</comment>
<evidence type="ECO:0000313" key="3">
    <source>
        <dbReference type="EMBL" id="CAG9333841.1"/>
    </source>
</evidence>
<keyword evidence="1" id="KW-0812">Transmembrane</keyword>
<proteinExistence type="predicted"/>
<dbReference type="AlphaFoldDB" id="A0AAU9KE09"/>
<name>A0AAU9KE09_9CILI</name>
<feature type="transmembrane region" description="Helical" evidence="1">
    <location>
        <begin position="293"/>
        <end position="313"/>
    </location>
</feature>
<evidence type="ECO:0000256" key="2">
    <source>
        <dbReference type="SAM" id="SignalP"/>
    </source>
</evidence>
<reference evidence="3" key="1">
    <citation type="submission" date="2021-09" db="EMBL/GenBank/DDBJ databases">
        <authorList>
            <consortium name="AG Swart"/>
            <person name="Singh M."/>
            <person name="Singh A."/>
            <person name="Seah K."/>
            <person name="Emmerich C."/>
        </authorList>
    </citation>
    <scope>NUCLEOTIDE SEQUENCE</scope>
    <source>
        <strain evidence="3">ATCC30299</strain>
    </source>
</reference>
<gene>
    <name evidence="3" type="ORF">BSTOLATCC_MIC59651</name>
</gene>
<sequence length="380" mass="42436">MGKRLIFAFVITYSTALFCSQIDIGSDNGKIGDIVSSGVIQPGWTFQNAAYKSPPSEAILYLYIRGLELIGPDFESIEFHHEDEAKPDDHKWVWMNVTKDEKISGLFSEYTVYKVEQECLNREGGTTLHMNVTFGASGCDPITVNWLKICGQPTTTRSGLSVGFGTNSAELAYDGIPTLLFDGNTKDDSYTVSSDLDDILVYIYMTDEITKTFLKSPYIITDHEVMYPTLNGSAMTGGWLDSERKELQINFNCLVDDGVKEELVLVIEIPYFHDIELHFFKKCGSIRKSKSKISWGVILLILAGGGGMWLLWYMYNKRVNGEKICEDSCGDAISGIWSWLKSHKPQASMLKKPASDKELGSYEGDDGKVGFNVHTQYGTV</sequence>
<dbReference type="Proteomes" id="UP001162131">
    <property type="component" value="Unassembled WGS sequence"/>
</dbReference>
<keyword evidence="2" id="KW-0732">Signal</keyword>
<keyword evidence="1" id="KW-0472">Membrane</keyword>
<accession>A0AAU9KE09</accession>
<keyword evidence="4" id="KW-1185">Reference proteome</keyword>
<dbReference type="EMBL" id="CAJZBQ010000057">
    <property type="protein sequence ID" value="CAG9333841.1"/>
    <property type="molecule type" value="Genomic_DNA"/>
</dbReference>
<feature type="signal peptide" evidence="2">
    <location>
        <begin position="1"/>
        <end position="16"/>
    </location>
</feature>
<organism evidence="3 4">
    <name type="scientific">Blepharisma stoltei</name>
    <dbReference type="NCBI Taxonomy" id="1481888"/>
    <lineage>
        <taxon>Eukaryota</taxon>
        <taxon>Sar</taxon>
        <taxon>Alveolata</taxon>
        <taxon>Ciliophora</taxon>
        <taxon>Postciliodesmatophora</taxon>
        <taxon>Heterotrichea</taxon>
        <taxon>Heterotrichida</taxon>
        <taxon>Blepharismidae</taxon>
        <taxon>Blepharisma</taxon>
    </lineage>
</organism>